<evidence type="ECO:0000259" key="6">
    <source>
        <dbReference type="Pfam" id="PF04542"/>
    </source>
</evidence>
<evidence type="ECO:0000256" key="1">
    <source>
        <dbReference type="ARBA" id="ARBA00010641"/>
    </source>
</evidence>
<gene>
    <name evidence="8" type="ORF">FRIFI_2490</name>
</gene>
<evidence type="ECO:0000313" key="8">
    <source>
        <dbReference type="EMBL" id="CEI74015.1"/>
    </source>
</evidence>
<dbReference type="InterPro" id="IPR013324">
    <property type="entry name" value="RNA_pol_sigma_r3/r4-like"/>
</dbReference>
<dbReference type="KEGG" id="rhom:FRIFI_2490"/>
<dbReference type="NCBIfam" id="TIGR02937">
    <property type="entry name" value="sigma70-ECF"/>
    <property type="match status" value="1"/>
</dbReference>
<dbReference type="PANTHER" id="PTHR43133">
    <property type="entry name" value="RNA POLYMERASE ECF-TYPE SIGMA FACTO"/>
    <property type="match status" value="1"/>
</dbReference>
<keyword evidence="5" id="KW-0804">Transcription</keyword>
<keyword evidence="2" id="KW-0805">Transcription regulation</keyword>
<dbReference type="InterPro" id="IPR039425">
    <property type="entry name" value="RNA_pol_sigma-70-like"/>
</dbReference>
<dbReference type="Gene3D" id="1.10.10.10">
    <property type="entry name" value="Winged helix-like DNA-binding domain superfamily/Winged helix DNA-binding domain"/>
    <property type="match status" value="1"/>
</dbReference>
<dbReference type="Proteomes" id="UP000245695">
    <property type="component" value="Chromosome 1"/>
</dbReference>
<dbReference type="PANTHER" id="PTHR43133:SF8">
    <property type="entry name" value="RNA POLYMERASE SIGMA FACTOR HI_1459-RELATED"/>
    <property type="match status" value="1"/>
</dbReference>
<dbReference type="GO" id="GO:0006352">
    <property type="term" value="P:DNA-templated transcription initiation"/>
    <property type="evidence" value="ECO:0007669"/>
    <property type="project" value="InterPro"/>
</dbReference>
<organism evidence="8 9">
    <name type="scientific">Romboutsia hominis</name>
    <dbReference type="NCBI Taxonomy" id="1507512"/>
    <lineage>
        <taxon>Bacteria</taxon>
        <taxon>Bacillati</taxon>
        <taxon>Bacillota</taxon>
        <taxon>Clostridia</taxon>
        <taxon>Peptostreptococcales</taxon>
        <taxon>Peptostreptococcaceae</taxon>
        <taxon>Romboutsia</taxon>
    </lineage>
</organism>
<dbReference type="EMBL" id="LN650648">
    <property type="protein sequence ID" value="CEI74015.1"/>
    <property type="molecule type" value="Genomic_DNA"/>
</dbReference>
<evidence type="ECO:0000313" key="9">
    <source>
        <dbReference type="Proteomes" id="UP000245695"/>
    </source>
</evidence>
<evidence type="ECO:0000259" key="7">
    <source>
        <dbReference type="Pfam" id="PF08281"/>
    </source>
</evidence>
<dbReference type="InterPro" id="IPR036388">
    <property type="entry name" value="WH-like_DNA-bd_sf"/>
</dbReference>
<proteinExistence type="inferred from homology"/>
<dbReference type="Pfam" id="PF08281">
    <property type="entry name" value="Sigma70_r4_2"/>
    <property type="match status" value="1"/>
</dbReference>
<dbReference type="GO" id="GO:0016987">
    <property type="term" value="F:sigma factor activity"/>
    <property type="evidence" value="ECO:0007669"/>
    <property type="project" value="UniProtKB-KW"/>
</dbReference>
<keyword evidence="4" id="KW-0238">DNA-binding</keyword>
<dbReference type="RefSeq" id="WP_092923530.1">
    <property type="nucleotide sequence ID" value="NZ_FJTZ01000012.1"/>
</dbReference>
<keyword evidence="9" id="KW-1185">Reference proteome</keyword>
<reference evidence="8 9" key="1">
    <citation type="submission" date="2014-09" db="EMBL/GenBank/DDBJ databases">
        <authorList>
            <person name="Hornung B.V."/>
        </authorList>
    </citation>
    <scope>NUCLEOTIDE SEQUENCE [LARGE SCALE GENOMIC DNA]</scope>
    <source>
        <strain evidence="8 9">FRIFI</strain>
    </source>
</reference>
<name>A0A2P2BUG6_9FIRM</name>
<feature type="domain" description="RNA polymerase sigma factor 70 region 4 type 2" evidence="7">
    <location>
        <begin position="115"/>
        <end position="167"/>
    </location>
</feature>
<dbReference type="GO" id="GO:0003677">
    <property type="term" value="F:DNA binding"/>
    <property type="evidence" value="ECO:0007669"/>
    <property type="project" value="UniProtKB-KW"/>
</dbReference>
<evidence type="ECO:0000256" key="3">
    <source>
        <dbReference type="ARBA" id="ARBA00023082"/>
    </source>
</evidence>
<dbReference type="Gene3D" id="1.10.1740.10">
    <property type="match status" value="1"/>
</dbReference>
<dbReference type="AlphaFoldDB" id="A0A2P2BUG6"/>
<evidence type="ECO:0000256" key="5">
    <source>
        <dbReference type="ARBA" id="ARBA00023163"/>
    </source>
</evidence>
<dbReference type="Pfam" id="PF04542">
    <property type="entry name" value="Sigma70_r2"/>
    <property type="match status" value="1"/>
</dbReference>
<protein>
    <submittedName>
        <fullName evidence="8">RNA polymerase sigma factor, sigma-70</fullName>
    </submittedName>
</protein>
<keyword evidence="3" id="KW-0731">Sigma factor</keyword>
<dbReference type="InterPro" id="IPR013249">
    <property type="entry name" value="RNA_pol_sigma70_r4_t2"/>
</dbReference>
<dbReference type="SUPFAM" id="SSF88659">
    <property type="entry name" value="Sigma3 and sigma4 domains of RNA polymerase sigma factors"/>
    <property type="match status" value="1"/>
</dbReference>
<sequence>MQDELIIKYIRKRKEEGMEMLIDSYRGLITSVIRRHLGVLINYEEECVSDVLLSIWDSIKSFDKSKNDFKNWVCAISKYKAIDYKRKYISKIETTDISQELYYIDTDLMKAEIEEEIKEILSHLNDKDRELFIKHYLEGESLESIAVKNNAKVSNLYNRLSRGRKRIRESISK</sequence>
<comment type="similarity">
    <text evidence="1">Belongs to the sigma-70 factor family. ECF subfamily.</text>
</comment>
<evidence type="ECO:0000256" key="4">
    <source>
        <dbReference type="ARBA" id="ARBA00023125"/>
    </source>
</evidence>
<dbReference type="InterPro" id="IPR014284">
    <property type="entry name" value="RNA_pol_sigma-70_dom"/>
</dbReference>
<dbReference type="InterPro" id="IPR013325">
    <property type="entry name" value="RNA_pol_sigma_r2"/>
</dbReference>
<feature type="domain" description="RNA polymerase sigma-70 region 2" evidence="6">
    <location>
        <begin position="21"/>
        <end position="87"/>
    </location>
</feature>
<dbReference type="InterPro" id="IPR007627">
    <property type="entry name" value="RNA_pol_sigma70_r2"/>
</dbReference>
<evidence type="ECO:0000256" key="2">
    <source>
        <dbReference type="ARBA" id="ARBA00023015"/>
    </source>
</evidence>
<dbReference type="SUPFAM" id="SSF88946">
    <property type="entry name" value="Sigma2 domain of RNA polymerase sigma factors"/>
    <property type="match status" value="1"/>
</dbReference>
<accession>A0A2P2BUG6</accession>